<evidence type="ECO:0000259" key="2">
    <source>
        <dbReference type="Pfam" id="PF00296"/>
    </source>
</evidence>
<dbReference type="SUPFAM" id="SSF51679">
    <property type="entry name" value="Bacterial luciferase-like"/>
    <property type="match status" value="1"/>
</dbReference>
<comment type="caution">
    <text evidence="3">The sequence shown here is derived from an EMBL/GenBank/DDBJ whole genome shotgun (WGS) entry which is preliminary data.</text>
</comment>
<dbReference type="EMBL" id="JBHMDG010000022">
    <property type="protein sequence ID" value="MFB9314596.1"/>
    <property type="molecule type" value="Genomic_DNA"/>
</dbReference>
<keyword evidence="4" id="KW-1185">Reference proteome</keyword>
<evidence type="ECO:0000313" key="3">
    <source>
        <dbReference type="EMBL" id="MFB9314596.1"/>
    </source>
</evidence>
<protein>
    <submittedName>
        <fullName evidence="3">LLM class F420-dependent oxidoreductase</fullName>
        <ecNumber evidence="3">1.-.-.-</ecNumber>
    </submittedName>
</protein>
<proteinExistence type="predicted"/>
<dbReference type="NCBIfam" id="TIGR03557">
    <property type="entry name" value="F420_G6P_family"/>
    <property type="match status" value="1"/>
</dbReference>
<dbReference type="PANTHER" id="PTHR43244:SF1">
    <property type="entry name" value="5,10-METHYLENETETRAHYDROMETHANOPTERIN REDUCTASE"/>
    <property type="match status" value="1"/>
</dbReference>
<organism evidence="3 4">
    <name type="scientific">Nocardioides plantarum</name>
    <dbReference type="NCBI Taxonomy" id="29299"/>
    <lineage>
        <taxon>Bacteria</taxon>
        <taxon>Bacillati</taxon>
        <taxon>Actinomycetota</taxon>
        <taxon>Actinomycetes</taxon>
        <taxon>Propionibacteriales</taxon>
        <taxon>Nocardioidaceae</taxon>
        <taxon>Nocardioides</taxon>
    </lineage>
</organism>
<dbReference type="Proteomes" id="UP001589750">
    <property type="component" value="Unassembled WGS sequence"/>
</dbReference>
<dbReference type="Gene3D" id="3.20.20.30">
    <property type="entry name" value="Luciferase-like domain"/>
    <property type="match status" value="1"/>
</dbReference>
<dbReference type="InterPro" id="IPR011251">
    <property type="entry name" value="Luciferase-like_dom"/>
</dbReference>
<sequence>MTTRFGYTLMTEQSGPRQLVSYAQDAERVGFDFEVSSDHFSPWLTEQGHAPYAWTVLGAVAQATERVDLMTYVTCPTLRYHPAVVAQKAATLQILAEGRFVLGLGSGENLNEHVVGQGWPAVGVRQEMLLEAIEIIRALHGGELVDYRGVHFDVESARIWDLPDEGVDLAVAVSGDRSIERFAPLADHLVAVEPDGSLVESWNAVDGAPRIGGDGPGRAVGQIPICWGPDADEAKALAHEQFRWFAGGWKVNADLPTPAGFAGASQFVRPDDVADQIPCGPDLDAIVEAASAFWEAGFTDVALVQVGDRLQQRFLDEAAGPLLEKLRAAAP</sequence>
<reference evidence="3 4" key="1">
    <citation type="submission" date="2024-09" db="EMBL/GenBank/DDBJ databases">
        <authorList>
            <person name="Sun Q."/>
            <person name="Mori K."/>
        </authorList>
    </citation>
    <scope>NUCLEOTIDE SEQUENCE [LARGE SCALE GENOMIC DNA]</scope>
    <source>
        <strain evidence="3 4">JCM 9626</strain>
    </source>
</reference>
<evidence type="ECO:0000313" key="4">
    <source>
        <dbReference type="Proteomes" id="UP001589750"/>
    </source>
</evidence>
<dbReference type="InterPro" id="IPR019945">
    <property type="entry name" value="F420_G6P_DH-rel"/>
</dbReference>
<dbReference type="CDD" id="cd01097">
    <property type="entry name" value="Tetrahydromethanopterin_reductase"/>
    <property type="match status" value="1"/>
</dbReference>
<dbReference type="InterPro" id="IPR050564">
    <property type="entry name" value="F420-G6PD/mer"/>
</dbReference>
<dbReference type="GO" id="GO:0016491">
    <property type="term" value="F:oxidoreductase activity"/>
    <property type="evidence" value="ECO:0007669"/>
    <property type="project" value="UniProtKB-KW"/>
</dbReference>
<dbReference type="Pfam" id="PF00296">
    <property type="entry name" value="Bac_luciferase"/>
    <property type="match status" value="1"/>
</dbReference>
<evidence type="ECO:0000256" key="1">
    <source>
        <dbReference type="ARBA" id="ARBA00023002"/>
    </source>
</evidence>
<accession>A0ABV5KCW8</accession>
<name>A0ABV5KCW8_9ACTN</name>
<gene>
    <name evidence="3" type="ORF">ACFFRI_16180</name>
</gene>
<dbReference type="PANTHER" id="PTHR43244">
    <property type="match status" value="1"/>
</dbReference>
<dbReference type="EC" id="1.-.-.-" evidence="3"/>
<keyword evidence="1 3" id="KW-0560">Oxidoreductase</keyword>
<dbReference type="InterPro" id="IPR036661">
    <property type="entry name" value="Luciferase-like_sf"/>
</dbReference>
<feature type="domain" description="Luciferase-like" evidence="2">
    <location>
        <begin position="4"/>
        <end position="299"/>
    </location>
</feature>
<dbReference type="RefSeq" id="WP_140011162.1">
    <property type="nucleotide sequence ID" value="NZ_JBHMDG010000022.1"/>
</dbReference>